<dbReference type="RefSeq" id="WP_189567824.1">
    <property type="nucleotide sequence ID" value="NZ_BMXI01000003.1"/>
</dbReference>
<dbReference type="InterPro" id="IPR052509">
    <property type="entry name" value="Metal_resp_DNA-bind_regulator"/>
</dbReference>
<dbReference type="PANTHER" id="PTHR33169">
    <property type="entry name" value="PADR-FAMILY TRANSCRIPTIONAL REGULATOR"/>
    <property type="match status" value="1"/>
</dbReference>
<comment type="caution">
    <text evidence="2">The sequence shown here is derived from an EMBL/GenBank/DDBJ whole genome shotgun (WGS) entry which is preliminary data.</text>
</comment>
<evidence type="ECO:0000313" key="3">
    <source>
        <dbReference type="Proteomes" id="UP000644507"/>
    </source>
</evidence>
<dbReference type="Proteomes" id="UP000644507">
    <property type="component" value="Unassembled WGS sequence"/>
</dbReference>
<keyword evidence="3" id="KW-1185">Reference proteome</keyword>
<dbReference type="Gene3D" id="1.10.10.10">
    <property type="entry name" value="Winged helix-like DNA-binding domain superfamily/Winged helix DNA-binding domain"/>
    <property type="match status" value="1"/>
</dbReference>
<proteinExistence type="predicted"/>
<organism evidence="2 3">
    <name type="scientific">Roseibacillus persicicus</name>
    <dbReference type="NCBI Taxonomy" id="454148"/>
    <lineage>
        <taxon>Bacteria</taxon>
        <taxon>Pseudomonadati</taxon>
        <taxon>Verrucomicrobiota</taxon>
        <taxon>Verrucomicrobiia</taxon>
        <taxon>Verrucomicrobiales</taxon>
        <taxon>Verrucomicrobiaceae</taxon>
        <taxon>Roseibacillus</taxon>
    </lineage>
</organism>
<name>A0A918TH29_9BACT</name>
<dbReference type="SUPFAM" id="SSF46785">
    <property type="entry name" value="Winged helix' DNA-binding domain"/>
    <property type="match status" value="1"/>
</dbReference>
<gene>
    <name evidence="2" type="ORF">GCM10007100_09520</name>
</gene>
<dbReference type="Pfam" id="PF03551">
    <property type="entry name" value="PadR"/>
    <property type="match status" value="1"/>
</dbReference>
<feature type="domain" description="Transcription regulator PadR N-terminal" evidence="1">
    <location>
        <begin position="21"/>
        <end position="92"/>
    </location>
</feature>
<dbReference type="InterPro" id="IPR036388">
    <property type="entry name" value="WH-like_DNA-bd_sf"/>
</dbReference>
<reference evidence="2" key="1">
    <citation type="journal article" date="2014" name="Int. J. Syst. Evol. Microbiol.">
        <title>Complete genome sequence of Corynebacterium casei LMG S-19264T (=DSM 44701T), isolated from a smear-ripened cheese.</title>
        <authorList>
            <consortium name="US DOE Joint Genome Institute (JGI-PGF)"/>
            <person name="Walter F."/>
            <person name="Albersmeier A."/>
            <person name="Kalinowski J."/>
            <person name="Ruckert C."/>
        </authorList>
    </citation>
    <scope>NUCLEOTIDE SEQUENCE</scope>
    <source>
        <strain evidence="2">KCTC 12988</strain>
    </source>
</reference>
<reference evidence="2" key="2">
    <citation type="submission" date="2020-09" db="EMBL/GenBank/DDBJ databases">
        <authorList>
            <person name="Sun Q."/>
            <person name="Kim S."/>
        </authorList>
    </citation>
    <scope>NUCLEOTIDE SEQUENCE</scope>
    <source>
        <strain evidence="2">KCTC 12988</strain>
    </source>
</reference>
<sequence>MEDFFDNWTVQVRKGVLELFILTALQSRERYGYELVKGLVAVPGVDVAEGSIYPLLSRLKRQGFVETRLVESESGPARKYYALTEPGRKKAQAMRVYFDGLVAGLELLEEGDKQ</sequence>
<dbReference type="EMBL" id="BMXI01000003">
    <property type="protein sequence ID" value="GHC46105.1"/>
    <property type="molecule type" value="Genomic_DNA"/>
</dbReference>
<dbReference type="InterPro" id="IPR036390">
    <property type="entry name" value="WH_DNA-bd_sf"/>
</dbReference>
<evidence type="ECO:0000259" key="1">
    <source>
        <dbReference type="Pfam" id="PF03551"/>
    </source>
</evidence>
<dbReference type="InterPro" id="IPR005149">
    <property type="entry name" value="Tscrpt_reg_PadR_N"/>
</dbReference>
<evidence type="ECO:0000313" key="2">
    <source>
        <dbReference type="EMBL" id="GHC46105.1"/>
    </source>
</evidence>
<protein>
    <submittedName>
        <fullName evidence="2">Transcriptional regulator</fullName>
    </submittedName>
</protein>
<accession>A0A918TH29</accession>
<dbReference type="PANTHER" id="PTHR33169:SF24">
    <property type="entry name" value="TRANSCRIPTIONAL REGULATOR, PADR FAMILY"/>
    <property type="match status" value="1"/>
</dbReference>
<dbReference type="AlphaFoldDB" id="A0A918TH29"/>